<evidence type="ECO:0000313" key="5">
    <source>
        <dbReference type="EMBL" id="AIY85005.1"/>
    </source>
</evidence>
<dbReference type="HOGENOM" id="CLU_015805_4_5_9"/>
<dbReference type="GO" id="GO:0022627">
    <property type="term" value="C:cytosolic small ribosomal subunit"/>
    <property type="evidence" value="ECO:0007669"/>
    <property type="project" value="TreeGrafter"/>
</dbReference>
<organism evidence="5 6">
    <name type="scientific">Clostridium baratii str. Sullivan</name>
    <dbReference type="NCBI Taxonomy" id="1415775"/>
    <lineage>
        <taxon>Bacteria</taxon>
        <taxon>Bacillati</taxon>
        <taxon>Bacillota</taxon>
        <taxon>Clostridia</taxon>
        <taxon>Eubacteriales</taxon>
        <taxon>Clostridiaceae</taxon>
        <taxon>Clostridium</taxon>
    </lineage>
</organism>
<name>A0A0A7G1V5_9CLOT</name>
<dbReference type="EMBL" id="CP006905">
    <property type="protein sequence ID" value="AIY85005.1"/>
    <property type="molecule type" value="Genomic_DNA"/>
</dbReference>
<keyword evidence="6" id="KW-1185">Reference proteome</keyword>
<reference evidence="5 6" key="1">
    <citation type="journal article" date="2015" name="Infect. Genet. Evol.">
        <title>Genomic sequences of six botulinum neurotoxin-producing strains representing three clostridial species illustrate the mobility and diversity of botulinum neurotoxin genes.</title>
        <authorList>
            <person name="Smith T.J."/>
            <person name="Hill K.K."/>
            <person name="Xie G."/>
            <person name="Foley B.T."/>
            <person name="Williamson C.H."/>
            <person name="Foster J.T."/>
            <person name="Johnson S.L."/>
            <person name="Chertkov O."/>
            <person name="Teshima H."/>
            <person name="Gibbons H.S."/>
            <person name="Johnsky L.A."/>
            <person name="Karavis M.A."/>
            <person name="Smith L.A."/>
        </authorList>
    </citation>
    <scope>NUCLEOTIDE SEQUENCE [LARGE SCALE GENOMIC DNA]</scope>
    <source>
        <strain evidence="5">Sullivan</strain>
    </source>
</reference>
<keyword evidence="3" id="KW-0687">Ribonucleoprotein</keyword>
<dbReference type="InterPro" id="IPR035104">
    <property type="entry name" value="Ribosomal_protein_S1-like"/>
</dbReference>
<dbReference type="FunFam" id="2.40.50.140:FF:000051">
    <property type="entry name" value="RNA-binding transcriptional accessory protein"/>
    <property type="match status" value="2"/>
</dbReference>
<dbReference type="Gene3D" id="2.40.50.140">
    <property type="entry name" value="Nucleic acid-binding proteins"/>
    <property type="match status" value="3"/>
</dbReference>
<dbReference type="eggNOG" id="COG0539">
    <property type="taxonomic scope" value="Bacteria"/>
</dbReference>
<dbReference type="OrthoDB" id="9804077at2"/>
<protein>
    <submittedName>
        <fullName evidence="5">S1 RNA binding domain protein</fullName>
    </submittedName>
</protein>
<dbReference type="KEGG" id="cbv:U729_1699"/>
<dbReference type="SMART" id="SM00316">
    <property type="entry name" value="S1"/>
    <property type="match status" value="4"/>
</dbReference>
<dbReference type="NCBIfam" id="NF005208">
    <property type="entry name" value="PRK06676.1"/>
    <property type="match status" value="1"/>
</dbReference>
<dbReference type="RefSeq" id="WP_039313628.1">
    <property type="nucleotide sequence ID" value="NZ_CP006905.1"/>
</dbReference>
<proteinExistence type="inferred from homology"/>
<keyword evidence="2" id="KW-0689">Ribosomal protein</keyword>
<sequence length="378" mass="42408">MTTENTMGELLNSYDVKRINKGDILNAKVIDVNDKGVTVDIKYAFDGIITREELTANDQNPMDVVKVGDEFKVLVLSPNDGEGFVSLSRKRVLLKEERENIRKAFNNEEIIKINVKEEVKGGLVAYYGSIRVFIPASLASRDKIDLKSLIGKELEVKIIELDFNRNKVVASRRVIEDEIYEKNQKAIWDSIKPGEKRKGVVKNVVKFGAFVDIGGVQGLVHINDLAWERVKKVTDVVNIGDEVEVYVGNVDKENRKLSLILKDNNKEPWAVHGDSMKVGDTLEGTVVRLTSFGAFVEVFKGIEGLVHISEITDENIAKPEEVLKIGQKVKVKVLNVDKASKKLALSIKDAAEKSKEYLKYVDNDEDEVTLGDLFKDLF</sequence>
<dbReference type="PROSITE" id="PS50126">
    <property type="entry name" value="S1"/>
    <property type="match status" value="4"/>
</dbReference>
<dbReference type="InterPro" id="IPR003029">
    <property type="entry name" value="S1_domain"/>
</dbReference>
<evidence type="ECO:0000313" key="6">
    <source>
        <dbReference type="Proteomes" id="UP000030635"/>
    </source>
</evidence>
<feature type="domain" description="S1 motif" evidence="4">
    <location>
        <begin position="108"/>
        <end position="173"/>
    </location>
</feature>
<dbReference type="STRING" id="1561.NPD11_1319"/>
<dbReference type="InterPro" id="IPR050437">
    <property type="entry name" value="Ribos_protein_bS1-like"/>
</dbReference>
<evidence type="ECO:0000256" key="2">
    <source>
        <dbReference type="ARBA" id="ARBA00022980"/>
    </source>
</evidence>
<accession>A0A0A7G1V5</accession>
<dbReference type="GO" id="GO:0003729">
    <property type="term" value="F:mRNA binding"/>
    <property type="evidence" value="ECO:0007669"/>
    <property type="project" value="UniProtKB-ARBA"/>
</dbReference>
<dbReference type="PANTHER" id="PTHR10724">
    <property type="entry name" value="30S RIBOSOMAL PROTEIN S1"/>
    <property type="match status" value="1"/>
</dbReference>
<dbReference type="PRINTS" id="PR00681">
    <property type="entry name" value="RIBOSOMALS1"/>
</dbReference>
<evidence type="ECO:0000256" key="1">
    <source>
        <dbReference type="ARBA" id="ARBA00006767"/>
    </source>
</evidence>
<dbReference type="CDD" id="cd04465">
    <property type="entry name" value="S1_RPS1_repeat_ec2_hs2"/>
    <property type="match status" value="1"/>
</dbReference>
<dbReference type="SUPFAM" id="SSF50249">
    <property type="entry name" value="Nucleic acid-binding proteins"/>
    <property type="match status" value="4"/>
</dbReference>
<dbReference type="PANTHER" id="PTHR10724:SF7">
    <property type="entry name" value="SMALL RIBOSOMAL SUBUNIT PROTEIN BS1C"/>
    <property type="match status" value="1"/>
</dbReference>
<feature type="domain" description="S1 motif" evidence="4">
    <location>
        <begin position="279"/>
        <end position="348"/>
    </location>
</feature>
<dbReference type="GO" id="GO:0003735">
    <property type="term" value="F:structural constituent of ribosome"/>
    <property type="evidence" value="ECO:0007669"/>
    <property type="project" value="TreeGrafter"/>
</dbReference>
<dbReference type="Proteomes" id="UP000030635">
    <property type="component" value="Chromosome"/>
</dbReference>
<feature type="domain" description="S1 motif" evidence="4">
    <location>
        <begin position="194"/>
        <end position="262"/>
    </location>
</feature>
<dbReference type="GO" id="GO:0006412">
    <property type="term" value="P:translation"/>
    <property type="evidence" value="ECO:0007669"/>
    <property type="project" value="TreeGrafter"/>
</dbReference>
<comment type="similarity">
    <text evidence="1">Belongs to the bacterial ribosomal protein bS1 family.</text>
</comment>
<dbReference type="InterPro" id="IPR012340">
    <property type="entry name" value="NA-bd_OB-fold"/>
</dbReference>
<feature type="domain" description="S1 motif" evidence="4">
    <location>
        <begin position="22"/>
        <end position="90"/>
    </location>
</feature>
<gene>
    <name evidence="5" type="ORF">U729_1699</name>
</gene>
<dbReference type="CDD" id="cd05687">
    <property type="entry name" value="S1_RPS1_repeat_ec1_hs1"/>
    <property type="match status" value="1"/>
</dbReference>
<dbReference type="Pfam" id="PF00575">
    <property type="entry name" value="S1"/>
    <property type="match status" value="4"/>
</dbReference>
<evidence type="ECO:0000256" key="3">
    <source>
        <dbReference type="ARBA" id="ARBA00023274"/>
    </source>
</evidence>
<dbReference type="CDD" id="cd05688">
    <property type="entry name" value="S1_RPS1_repeat_ec3"/>
    <property type="match status" value="1"/>
</dbReference>
<dbReference type="AlphaFoldDB" id="A0A0A7G1V5"/>
<evidence type="ECO:0000259" key="4">
    <source>
        <dbReference type="PROSITE" id="PS50126"/>
    </source>
</evidence>